<keyword evidence="1" id="KW-0472">Membrane</keyword>
<dbReference type="Proteomes" id="UP000251213">
    <property type="component" value="Unassembled WGS sequence"/>
</dbReference>
<dbReference type="NCBIfam" id="TIGR02867">
    <property type="entry name" value="spore_II_P"/>
    <property type="match status" value="1"/>
</dbReference>
<dbReference type="InterPro" id="IPR010897">
    <property type="entry name" value="Spore_II_P"/>
</dbReference>
<reference evidence="2 3" key="2">
    <citation type="submission" date="2018-06" db="EMBL/GenBank/DDBJ databases">
        <authorList>
            <person name="Zhirakovskaya E."/>
        </authorList>
    </citation>
    <scope>NUCLEOTIDE SEQUENCE [LARGE SCALE GENOMIC DNA]</scope>
    <source>
        <strain evidence="2 3">FBKL4.011</strain>
    </source>
</reference>
<keyword evidence="1" id="KW-1133">Transmembrane helix</keyword>
<keyword evidence="1" id="KW-0812">Transmembrane</keyword>
<keyword evidence="3" id="KW-1185">Reference proteome</keyword>
<proteinExistence type="predicted"/>
<evidence type="ECO:0000313" key="2">
    <source>
        <dbReference type="EMBL" id="RAL25838.1"/>
    </source>
</evidence>
<name>A0A364K6D8_9BACL</name>
<accession>A0A364K6D8</accession>
<dbReference type="AlphaFoldDB" id="A0A364K6D8"/>
<feature type="transmembrane region" description="Helical" evidence="1">
    <location>
        <begin position="21"/>
        <end position="42"/>
    </location>
</feature>
<dbReference type="Pfam" id="PF07454">
    <property type="entry name" value="SpoIIP"/>
    <property type="match status" value="1"/>
</dbReference>
<sequence length="381" mass="43274">MRNRVRGFTIFNLSKPHIRKVFVFLLISTALTFAMVGTFAMFQAKTTIRSSSLGRVTTHIQTKTLILLMGQVLPYLREGENIAKQDNLFTQLFFEVIASINPRDPRTFLGRELPLFTLFDAEIDLASADVDYTSIPIESPPPPELEREIIRGVNQAQWDQKQQEDAIEGPRLKQIFIYHTHFWESYLPELNEKNPNRANSVKTNIMRVGKHMANHLNRMGVGAIVADKLPRSGWVGAYSHSRSLAVSMMKKYNDIHYLIDIHRDSRRRAQTTIDINGKTYARLAFVVGEASKNFEKNRQLAREMHIKINQLYPGLSRGVITKKRANGNNGEYNQSLSPNSMLVEVGGVDNDFKEAFRSIEVLAQVLGEKIQQATPVSTKGE</sequence>
<organism evidence="2 3">
    <name type="scientific">Thermoflavimicrobium daqui</name>
    <dbReference type="NCBI Taxonomy" id="2137476"/>
    <lineage>
        <taxon>Bacteria</taxon>
        <taxon>Bacillati</taxon>
        <taxon>Bacillota</taxon>
        <taxon>Bacilli</taxon>
        <taxon>Bacillales</taxon>
        <taxon>Thermoactinomycetaceae</taxon>
        <taxon>Thermoflavimicrobium</taxon>
    </lineage>
</organism>
<dbReference type="RefSeq" id="WP_113658452.1">
    <property type="nucleotide sequence ID" value="NZ_KZ845665.1"/>
</dbReference>
<reference evidence="2 3" key="1">
    <citation type="submission" date="2018-06" db="EMBL/GenBank/DDBJ databases">
        <title>Thermoflavimicrobium daqus sp. nov., a thermophilic microbe isolated from Moutai-flavour Daqu.</title>
        <authorList>
            <person name="Wang X."/>
            <person name="Zhou H."/>
        </authorList>
    </citation>
    <scope>NUCLEOTIDE SEQUENCE [LARGE SCALE GENOMIC DNA]</scope>
    <source>
        <strain evidence="2 3">FBKL4.011</strain>
    </source>
</reference>
<dbReference type="OrthoDB" id="1633470at2"/>
<protein>
    <submittedName>
        <fullName evidence="2">Stage II sporulation protein P</fullName>
    </submittedName>
</protein>
<evidence type="ECO:0000256" key="1">
    <source>
        <dbReference type="SAM" id="Phobius"/>
    </source>
</evidence>
<comment type="caution">
    <text evidence="2">The sequence shown here is derived from an EMBL/GenBank/DDBJ whole genome shotgun (WGS) entry which is preliminary data.</text>
</comment>
<dbReference type="EMBL" id="QJKK01000003">
    <property type="protein sequence ID" value="RAL25838.1"/>
    <property type="molecule type" value="Genomic_DNA"/>
</dbReference>
<gene>
    <name evidence="2" type="ORF">DL897_07110</name>
</gene>
<evidence type="ECO:0000313" key="3">
    <source>
        <dbReference type="Proteomes" id="UP000251213"/>
    </source>
</evidence>